<dbReference type="GO" id="GO:0005886">
    <property type="term" value="C:plasma membrane"/>
    <property type="evidence" value="ECO:0007669"/>
    <property type="project" value="UniProtKB-SubCell"/>
</dbReference>
<feature type="domain" description="4Fe-4S ferredoxin-type" evidence="8">
    <location>
        <begin position="181"/>
        <end position="210"/>
    </location>
</feature>
<gene>
    <name evidence="9" type="ORF">CPJCM30710_30970</name>
</gene>
<comment type="similarity">
    <text evidence="2">Belongs to the UPF0718 family.</text>
</comment>
<dbReference type="AlphaFoldDB" id="A0A919S302"/>
<accession>A0A919S302</accession>
<comment type="subcellular location">
    <subcellularLocation>
        <location evidence="1">Cell membrane</location>
        <topology evidence="1">Multi-pass membrane protein</topology>
    </subcellularLocation>
</comment>
<evidence type="ECO:0000313" key="10">
    <source>
        <dbReference type="Proteomes" id="UP000679179"/>
    </source>
</evidence>
<dbReference type="SUPFAM" id="SSF54862">
    <property type="entry name" value="4Fe-4S ferredoxins"/>
    <property type="match status" value="1"/>
</dbReference>
<proteinExistence type="inferred from homology"/>
<keyword evidence="4 7" id="KW-0812">Transmembrane</keyword>
<dbReference type="PROSITE" id="PS51379">
    <property type="entry name" value="4FE4S_FER_2"/>
    <property type="match status" value="1"/>
</dbReference>
<evidence type="ECO:0000313" key="9">
    <source>
        <dbReference type="EMBL" id="GIM30431.1"/>
    </source>
</evidence>
<dbReference type="Gene3D" id="3.30.70.20">
    <property type="match status" value="1"/>
</dbReference>
<feature type="transmembrane region" description="Helical" evidence="7">
    <location>
        <begin position="111"/>
        <end position="131"/>
    </location>
</feature>
<organism evidence="9 10">
    <name type="scientific">Clostridium polyendosporum</name>
    <dbReference type="NCBI Taxonomy" id="69208"/>
    <lineage>
        <taxon>Bacteria</taxon>
        <taxon>Bacillati</taxon>
        <taxon>Bacillota</taxon>
        <taxon>Clostridia</taxon>
        <taxon>Eubacteriales</taxon>
        <taxon>Clostridiaceae</taxon>
        <taxon>Clostridium</taxon>
    </lineage>
</organism>
<dbReference type="Proteomes" id="UP000679179">
    <property type="component" value="Unassembled WGS sequence"/>
</dbReference>
<evidence type="ECO:0000259" key="8">
    <source>
        <dbReference type="PROSITE" id="PS51379"/>
    </source>
</evidence>
<evidence type="ECO:0000256" key="2">
    <source>
        <dbReference type="ARBA" id="ARBA00006386"/>
    </source>
</evidence>
<dbReference type="InterPro" id="IPR005524">
    <property type="entry name" value="DUF318"/>
</dbReference>
<evidence type="ECO:0000256" key="6">
    <source>
        <dbReference type="ARBA" id="ARBA00023136"/>
    </source>
</evidence>
<keyword evidence="10" id="KW-1185">Reference proteome</keyword>
<feature type="transmembrane region" description="Helical" evidence="7">
    <location>
        <begin position="12"/>
        <end position="28"/>
    </location>
</feature>
<dbReference type="RefSeq" id="WP_246503565.1">
    <property type="nucleotide sequence ID" value="NZ_BOPZ01000037.1"/>
</dbReference>
<feature type="transmembrane region" description="Helical" evidence="7">
    <location>
        <begin position="143"/>
        <end position="164"/>
    </location>
</feature>
<evidence type="ECO:0000256" key="1">
    <source>
        <dbReference type="ARBA" id="ARBA00004651"/>
    </source>
</evidence>
<keyword evidence="6 7" id="KW-0472">Membrane</keyword>
<reference evidence="9" key="1">
    <citation type="submission" date="2021-03" db="EMBL/GenBank/DDBJ databases">
        <title>Taxonomic study of Clostridium polyendosporum from meadow-gley soil under rice.</title>
        <authorList>
            <person name="Kobayashi H."/>
            <person name="Tanizawa Y."/>
            <person name="Yagura M."/>
        </authorList>
    </citation>
    <scope>NUCLEOTIDE SEQUENCE</scope>
    <source>
        <strain evidence="9">JCM 30710</strain>
    </source>
</reference>
<evidence type="ECO:0000256" key="4">
    <source>
        <dbReference type="ARBA" id="ARBA00022692"/>
    </source>
</evidence>
<sequence length="241" mass="26866">MNVAKSLKKNKLLFLVVLTYSILLIVMPQKAIQSGKNSGYYVLEMMQIMPVIFILTSLIEAWVPRETIMKGFGENSGVKGAVFSFLLGSFSAGPVYAAFPVCKMLLKKGASISNVVIIISTWAVIKVPMLANESKFLGVKFMGIRWILTTISIFIMGYLVSSVVKKEDIRSEDKVERNKDGVLDVKEQYCIGCGLCTKLYPNTFMLVYGKAKVCNEEITPETKDQITNIIQKCPAKAIYFK</sequence>
<keyword evidence="5 7" id="KW-1133">Transmembrane helix</keyword>
<keyword evidence="3" id="KW-1003">Cell membrane</keyword>
<comment type="caution">
    <text evidence="9">The sequence shown here is derived from an EMBL/GenBank/DDBJ whole genome shotgun (WGS) entry which is preliminary data.</text>
</comment>
<evidence type="ECO:0000256" key="7">
    <source>
        <dbReference type="SAM" id="Phobius"/>
    </source>
</evidence>
<dbReference type="EMBL" id="BOPZ01000037">
    <property type="protein sequence ID" value="GIM30431.1"/>
    <property type="molecule type" value="Genomic_DNA"/>
</dbReference>
<name>A0A919S302_9CLOT</name>
<dbReference type="InterPro" id="IPR017896">
    <property type="entry name" value="4Fe4S_Fe-S-bd"/>
</dbReference>
<evidence type="ECO:0000256" key="5">
    <source>
        <dbReference type="ARBA" id="ARBA00022989"/>
    </source>
</evidence>
<dbReference type="Pfam" id="PF03773">
    <property type="entry name" value="ArsP_1"/>
    <property type="match status" value="1"/>
</dbReference>
<protein>
    <recommendedName>
        <fullName evidence="8">4Fe-4S ferredoxin-type domain-containing protein</fullName>
    </recommendedName>
</protein>
<evidence type="ECO:0000256" key="3">
    <source>
        <dbReference type="ARBA" id="ARBA00022475"/>
    </source>
</evidence>
<feature type="transmembrane region" description="Helical" evidence="7">
    <location>
        <begin position="40"/>
        <end position="62"/>
    </location>
</feature>